<accession>A0A5C6P283</accession>
<evidence type="ECO:0000256" key="6">
    <source>
        <dbReference type="RuleBase" id="RU003829"/>
    </source>
</evidence>
<dbReference type="PROSITE" id="PS50069">
    <property type="entry name" value="CULLIN_2"/>
    <property type="match status" value="1"/>
</dbReference>
<dbReference type="InterPro" id="IPR036388">
    <property type="entry name" value="WH-like_DNA-bd_sf"/>
</dbReference>
<evidence type="ECO:0000256" key="5">
    <source>
        <dbReference type="PROSITE-ProRule" id="PRU00330"/>
    </source>
</evidence>
<dbReference type="FunFam" id="1.20.1310.10:FF:000002">
    <property type="entry name" value="cullin-3 isoform X1"/>
    <property type="match status" value="1"/>
</dbReference>
<dbReference type="Gene3D" id="3.30.230.130">
    <property type="entry name" value="Cullin, Chain C, Domain 2"/>
    <property type="match status" value="1"/>
</dbReference>
<dbReference type="Pfam" id="PF00888">
    <property type="entry name" value="Cullin"/>
    <property type="match status" value="1"/>
</dbReference>
<dbReference type="Pfam" id="PF10557">
    <property type="entry name" value="Cullin_Nedd8"/>
    <property type="match status" value="1"/>
</dbReference>
<dbReference type="GO" id="GO:0031625">
    <property type="term" value="F:ubiquitin protein ligase binding"/>
    <property type="evidence" value="ECO:0007669"/>
    <property type="project" value="InterPro"/>
</dbReference>
<dbReference type="GO" id="GO:0043161">
    <property type="term" value="P:proteasome-mediated ubiquitin-dependent protein catabolic process"/>
    <property type="evidence" value="ECO:0007669"/>
    <property type="project" value="UniProtKB-ARBA"/>
</dbReference>
<dbReference type="SUPFAM" id="SSF46785">
    <property type="entry name" value="Winged helix' DNA-binding domain"/>
    <property type="match status" value="1"/>
</dbReference>
<evidence type="ECO:0000256" key="4">
    <source>
        <dbReference type="ARBA" id="ARBA00022843"/>
    </source>
</evidence>
<dbReference type="GO" id="GO:0000278">
    <property type="term" value="P:mitotic cell cycle"/>
    <property type="evidence" value="ECO:0007669"/>
    <property type="project" value="UniProtKB-ARBA"/>
</dbReference>
<dbReference type="SMART" id="SM00182">
    <property type="entry name" value="CULLIN"/>
    <property type="match status" value="1"/>
</dbReference>
<dbReference type="SMART" id="SM00884">
    <property type="entry name" value="Cullin_Nedd8"/>
    <property type="match status" value="1"/>
</dbReference>
<dbReference type="FunFam" id="3.30.230.130:FF:000002">
    <property type="entry name" value="cullin-3 isoform X1"/>
    <property type="match status" value="1"/>
</dbReference>
<comment type="caution">
    <text evidence="8">The sequence shown here is derived from an EMBL/GenBank/DDBJ whole genome shotgun (WGS) entry which is preliminary data.</text>
</comment>
<dbReference type="InterPro" id="IPR019559">
    <property type="entry name" value="Cullin_neddylation_domain"/>
</dbReference>
<name>A0A5C6P283_9TELE</name>
<dbReference type="InterPro" id="IPR036390">
    <property type="entry name" value="WH_DNA-bd_sf"/>
</dbReference>
<organism evidence="8 9">
    <name type="scientific">Takifugu flavidus</name>
    <name type="common">sansaifugu</name>
    <dbReference type="NCBI Taxonomy" id="433684"/>
    <lineage>
        <taxon>Eukaryota</taxon>
        <taxon>Metazoa</taxon>
        <taxon>Chordata</taxon>
        <taxon>Craniata</taxon>
        <taxon>Vertebrata</taxon>
        <taxon>Euteleostomi</taxon>
        <taxon>Actinopterygii</taxon>
        <taxon>Neopterygii</taxon>
        <taxon>Teleostei</taxon>
        <taxon>Neoteleostei</taxon>
        <taxon>Acanthomorphata</taxon>
        <taxon>Eupercaria</taxon>
        <taxon>Tetraodontiformes</taxon>
        <taxon>Tetradontoidea</taxon>
        <taxon>Tetraodontidae</taxon>
        <taxon>Takifugu</taxon>
    </lineage>
</organism>
<dbReference type="InterPro" id="IPR016159">
    <property type="entry name" value="Cullin_repeat-like_dom_sf"/>
</dbReference>
<dbReference type="Gene3D" id="1.20.1310.10">
    <property type="entry name" value="Cullin Repeats"/>
    <property type="match status" value="4"/>
</dbReference>
<dbReference type="GO" id="GO:0080090">
    <property type="term" value="P:regulation of primary metabolic process"/>
    <property type="evidence" value="ECO:0007669"/>
    <property type="project" value="UniProtKB-ARBA"/>
</dbReference>
<keyword evidence="4" id="KW-0832">Ubl conjugation</keyword>
<proteinExistence type="inferred from homology"/>
<dbReference type="UniPathway" id="UPA00143"/>
<feature type="domain" description="Cullin family profile" evidence="7">
    <location>
        <begin position="353"/>
        <end position="601"/>
    </location>
</feature>
<dbReference type="SUPFAM" id="SSF75632">
    <property type="entry name" value="Cullin homology domain"/>
    <property type="match status" value="1"/>
</dbReference>
<dbReference type="PANTHER" id="PTHR11932">
    <property type="entry name" value="CULLIN"/>
    <property type="match status" value="1"/>
</dbReference>
<evidence type="ECO:0000256" key="2">
    <source>
        <dbReference type="ARBA" id="ARBA00006019"/>
    </source>
</evidence>
<dbReference type="GO" id="GO:0005737">
    <property type="term" value="C:cytoplasm"/>
    <property type="evidence" value="ECO:0007669"/>
    <property type="project" value="UniProtKB-ARBA"/>
</dbReference>
<dbReference type="Pfam" id="PF26557">
    <property type="entry name" value="Cullin_AB"/>
    <property type="match status" value="1"/>
</dbReference>
<evidence type="ECO:0000313" key="9">
    <source>
        <dbReference type="Proteomes" id="UP000324091"/>
    </source>
</evidence>
<evidence type="ECO:0000256" key="3">
    <source>
        <dbReference type="ARBA" id="ARBA00022499"/>
    </source>
</evidence>
<dbReference type="FunFam" id="1.20.1310.10:FF:000001">
    <property type="entry name" value="Cullin 3"/>
    <property type="match status" value="1"/>
</dbReference>
<dbReference type="GO" id="GO:0006915">
    <property type="term" value="P:apoptotic process"/>
    <property type="evidence" value="ECO:0007669"/>
    <property type="project" value="UniProtKB-ARBA"/>
</dbReference>
<dbReference type="Proteomes" id="UP000324091">
    <property type="component" value="Chromosome 15"/>
</dbReference>
<dbReference type="AlphaFoldDB" id="A0A5C6P283"/>
<comment type="similarity">
    <text evidence="2 5 6">Belongs to the cullin family.</text>
</comment>
<reference evidence="8 9" key="1">
    <citation type="submission" date="2019-04" db="EMBL/GenBank/DDBJ databases">
        <title>Chromosome genome assembly for Takifugu flavidus.</title>
        <authorList>
            <person name="Xiao S."/>
        </authorList>
    </citation>
    <scope>NUCLEOTIDE SEQUENCE [LARGE SCALE GENOMIC DNA]</scope>
    <source>
        <strain evidence="8">HTHZ2018</strain>
        <tissue evidence="8">Muscle</tissue>
    </source>
</reference>
<comment type="pathway">
    <text evidence="1">Protein modification; protein ubiquitination.</text>
</comment>
<keyword evidence="9" id="KW-1185">Reference proteome</keyword>
<dbReference type="GO" id="GO:0007165">
    <property type="term" value="P:signal transduction"/>
    <property type="evidence" value="ECO:0007669"/>
    <property type="project" value="UniProtKB-ARBA"/>
</dbReference>
<dbReference type="FunFam" id="1.10.10.10:FF:000091">
    <property type="entry name" value="Cullin 3"/>
    <property type="match status" value="1"/>
</dbReference>
<dbReference type="InterPro" id="IPR001373">
    <property type="entry name" value="Cullin_N"/>
</dbReference>
<dbReference type="EMBL" id="RHFK02000007">
    <property type="protein sequence ID" value="TWW73258.1"/>
    <property type="molecule type" value="Genomic_DNA"/>
</dbReference>
<dbReference type="InterPro" id="IPR059120">
    <property type="entry name" value="Cullin-like_AB"/>
</dbReference>
<evidence type="ECO:0000259" key="7">
    <source>
        <dbReference type="PROSITE" id="PS50069"/>
    </source>
</evidence>
<dbReference type="SUPFAM" id="SSF74788">
    <property type="entry name" value="Cullin repeat-like"/>
    <property type="match status" value="1"/>
</dbReference>
<dbReference type="GO" id="GO:0016567">
    <property type="term" value="P:protein ubiquitination"/>
    <property type="evidence" value="ECO:0007669"/>
    <property type="project" value="UniProtKB-UniPathway"/>
</dbReference>
<dbReference type="InterPro" id="IPR036317">
    <property type="entry name" value="Cullin_homology_sf"/>
</dbReference>
<evidence type="ECO:0000313" key="8">
    <source>
        <dbReference type="EMBL" id="TWW73258.1"/>
    </source>
</evidence>
<keyword evidence="3" id="KW-1017">Isopeptide bond</keyword>
<dbReference type="GO" id="GO:0010468">
    <property type="term" value="P:regulation of gene expression"/>
    <property type="evidence" value="ECO:0007669"/>
    <property type="project" value="UniProtKB-ARBA"/>
</dbReference>
<protein>
    <submittedName>
        <fullName evidence="8">Cullin-3</fullName>
    </submittedName>
</protein>
<dbReference type="Gene3D" id="1.10.10.10">
    <property type="entry name" value="Winged helix-like DNA-binding domain superfamily/Winged helix DNA-binding domain"/>
    <property type="match status" value="1"/>
</dbReference>
<dbReference type="InterPro" id="IPR045093">
    <property type="entry name" value="Cullin"/>
</dbReference>
<dbReference type="InterPro" id="IPR016158">
    <property type="entry name" value="Cullin_homology"/>
</dbReference>
<gene>
    <name evidence="8" type="ORF">D4764_15G0006520</name>
</gene>
<sequence>MSFHLYQMDIDEECVDNLWNNLKSAIHRILNKDNKGLCFSELYHTAYTLTQLRRVMKMYTGLKEIITEHLLNNDQIYAKNHGMDSVYTIGITIFKDKVLGHNAINKQLQWTLLGMIEQDRKGAFVNREAIKNTCQMLMILSLEGRSVYEEYFENAFLDISTELFQLESEKFLAEQSADKYLTKVEAIITQECERVLSCMDISTKERIIQVVEQVMITDHMQTVVEMENSGLVYMLEHTKVQDLARMYRLLSRVPGGLKLMCDTMSSSVRQRGKALFSQEEVGANPVDQIQVGSLQDFTSRRTGPVDSFSLFEQNLLDLKAQCDHFLAEAFNNDKLCKQTITGDFEHIFNLNSRSPEYLSLFINDKLKKGAKGLSEQEVESFLENALMLFKFLQEKDVFEKHYKQHLSDRLLSNTGVSDEIEKSMILRLKTECGFQFTAKLEGMFKDISVSNTTMQEFWSHIQTMQISLSGVNLSVKVLTAGVWPTQSPAPKCSIPSVLSNAFEVFGSFYLEKHIGRKLMLQHHLGWAEVNATFYGSLKKENGADACASDAQVTRKHILQVSTFQMTILMLYNNREKYTFKEIHQETDIPERDLVRALLPLFWGKTEQRVLTKEPSSKELDRGDIFTVNDEFNCKWHKVKLKTIAAKKEATVPEKKETSHRVDEERKHRIEAAIVRIMKSRNRLQHKVLVAEVTQQLKKNFVPSHTAVKRCIEGLIEKEFLARTPEDQKAYIYVA</sequence>
<dbReference type="GO" id="GO:0006950">
    <property type="term" value="P:response to stress"/>
    <property type="evidence" value="ECO:0007669"/>
    <property type="project" value="UniProtKB-ARBA"/>
</dbReference>
<evidence type="ECO:0000256" key="1">
    <source>
        <dbReference type="ARBA" id="ARBA00004906"/>
    </source>
</evidence>